<keyword evidence="3" id="KW-1185">Reference proteome</keyword>
<gene>
    <name evidence="2" type="ORF">PHISCL_03235</name>
</gene>
<feature type="compositionally biased region" description="Basic and acidic residues" evidence="1">
    <location>
        <begin position="13"/>
        <end position="28"/>
    </location>
</feature>
<dbReference type="AlphaFoldDB" id="A0A3A3A4Z7"/>
<reference evidence="3" key="1">
    <citation type="submission" date="2017-02" db="EMBL/GenBank/DDBJ databases">
        <authorList>
            <person name="Tafer H."/>
            <person name="Lopandic K."/>
        </authorList>
    </citation>
    <scope>NUCLEOTIDE SEQUENCE [LARGE SCALE GENOMIC DNA]</scope>
    <source>
        <strain evidence="3">CBS 366.77</strain>
    </source>
</reference>
<dbReference type="Proteomes" id="UP000266188">
    <property type="component" value="Unassembled WGS sequence"/>
</dbReference>
<accession>A0A3A3A4Z7</accession>
<feature type="compositionally biased region" description="Low complexity" evidence="1">
    <location>
        <begin position="476"/>
        <end position="492"/>
    </location>
</feature>
<feature type="region of interest" description="Disordered" evidence="1">
    <location>
        <begin position="257"/>
        <end position="384"/>
    </location>
</feature>
<feature type="compositionally biased region" description="Pro residues" evidence="1">
    <location>
        <begin position="461"/>
        <end position="470"/>
    </location>
</feature>
<feature type="compositionally biased region" description="Basic and acidic residues" evidence="1">
    <location>
        <begin position="205"/>
        <end position="228"/>
    </location>
</feature>
<name>A0A3A3A4Z7_9EURO</name>
<evidence type="ECO:0000313" key="3">
    <source>
        <dbReference type="Proteomes" id="UP000266188"/>
    </source>
</evidence>
<feature type="compositionally biased region" description="Low complexity" evidence="1">
    <location>
        <begin position="328"/>
        <end position="346"/>
    </location>
</feature>
<feature type="region of interest" description="Disordered" evidence="1">
    <location>
        <begin position="457"/>
        <end position="633"/>
    </location>
</feature>
<feature type="compositionally biased region" description="Polar residues" evidence="1">
    <location>
        <begin position="259"/>
        <end position="275"/>
    </location>
</feature>
<feature type="compositionally biased region" description="Polar residues" evidence="1">
    <location>
        <begin position="587"/>
        <end position="596"/>
    </location>
</feature>
<organism evidence="2 3">
    <name type="scientific">Aspergillus sclerotialis</name>
    <dbReference type="NCBI Taxonomy" id="2070753"/>
    <lineage>
        <taxon>Eukaryota</taxon>
        <taxon>Fungi</taxon>
        <taxon>Dikarya</taxon>
        <taxon>Ascomycota</taxon>
        <taxon>Pezizomycotina</taxon>
        <taxon>Eurotiomycetes</taxon>
        <taxon>Eurotiomycetidae</taxon>
        <taxon>Eurotiales</taxon>
        <taxon>Aspergillaceae</taxon>
        <taxon>Aspergillus</taxon>
        <taxon>Aspergillus subgen. Polypaecilum</taxon>
    </lineage>
</organism>
<dbReference type="EMBL" id="MVGC01000081">
    <property type="protein sequence ID" value="RJE24431.1"/>
    <property type="molecule type" value="Genomic_DNA"/>
</dbReference>
<feature type="region of interest" description="Disordered" evidence="1">
    <location>
        <begin position="68"/>
        <end position="99"/>
    </location>
</feature>
<feature type="compositionally biased region" description="Polar residues" evidence="1">
    <location>
        <begin position="603"/>
        <end position="627"/>
    </location>
</feature>
<evidence type="ECO:0000313" key="2">
    <source>
        <dbReference type="EMBL" id="RJE24431.1"/>
    </source>
</evidence>
<feature type="region of interest" description="Disordered" evidence="1">
    <location>
        <begin position="171"/>
        <end position="241"/>
    </location>
</feature>
<feature type="compositionally biased region" description="Polar residues" evidence="1">
    <location>
        <begin position="737"/>
        <end position="746"/>
    </location>
</feature>
<feature type="compositionally biased region" description="Polar residues" evidence="1">
    <location>
        <begin position="83"/>
        <end position="99"/>
    </location>
</feature>
<dbReference type="OrthoDB" id="4524386at2759"/>
<feature type="region of interest" description="Disordered" evidence="1">
    <location>
        <begin position="707"/>
        <end position="746"/>
    </location>
</feature>
<feature type="region of interest" description="Disordered" evidence="1">
    <location>
        <begin position="13"/>
        <end position="45"/>
    </location>
</feature>
<proteinExistence type="predicted"/>
<feature type="compositionally biased region" description="Polar residues" evidence="1">
    <location>
        <begin position="34"/>
        <end position="44"/>
    </location>
</feature>
<protein>
    <submittedName>
        <fullName evidence="2">Uncharacterized protein</fullName>
    </submittedName>
</protein>
<sequence length="746" mass="81851">MVALKRFFHVEKGHGLPSTEPRDHDKGSRCPTMTDGQSAASSVVGSYPSPPHLTVLQSVDVDQDTENVDKRAGKPHGYLQARPLTSCSQAPSRTSSGLTGQVPRHIDLLDALFTSHRYQIESAKTLSPTTPYNEDIAERNMTKFLRGQSNANVYSRLVSALCQEDVASRNIDKSRKSGRSFPRLNRRAPADARDLSRTPSNPQSRKRDANGHNDSRRKGRLVAREESSRSISHSIADEPDAVAREQWRRCNHYLRPQMSEPNLSTEPDVSETPVQNPVGHLGVPPAYKERNRLSRSPMPDSPTIPIPPRRDKSTNESKPPPKSPPDRTSSLNSTSPSPSSSPGSTPRRNIRDLSINTDLAARGKPGSRIAHRAIQPPTPSSLDLRQNPSIAEVMNSPLPAASPFTASSLPVSNEKLAEMMDMFKQAHASAQAVNTHTTFETLQDAIIREVNSHEAFRRVPVPEPGPPFTPSPTQDSFGGSSNASSVSKPALSRSVSAKEGGQLSKLIRRGSFTKGHKQNSESHKSISSVLPKGSDKLLRFAPGSTRRRRHTDAPLPSSGFFDADGSKQQTTPSKQDNQVTYMDVLMHSSTNTNQSTPPHPVPTRTSNPESRNLSRSQSAISLSTSQKVSDRTPSVYYLRAQTSNQDYHRNHVHGPVEDSDDEVVHLPSSSVETPCAQVHGIDKNNVQYIVNNSTPRDAYRLMNWARKHRGSDSSEESPIFSGTSSFPLPPLARPGQQLRNSRSMDP</sequence>
<evidence type="ECO:0000256" key="1">
    <source>
        <dbReference type="SAM" id="MobiDB-lite"/>
    </source>
</evidence>
<comment type="caution">
    <text evidence="2">The sequence shown here is derived from an EMBL/GenBank/DDBJ whole genome shotgun (WGS) entry which is preliminary data.</text>
</comment>
<feature type="compositionally biased region" description="Polar residues" evidence="1">
    <location>
        <begin position="566"/>
        <end position="580"/>
    </location>
</feature>